<organism evidence="1 2">
    <name type="scientific">Leptobacterium flavescens</name>
    <dbReference type="NCBI Taxonomy" id="472055"/>
    <lineage>
        <taxon>Bacteria</taxon>
        <taxon>Pseudomonadati</taxon>
        <taxon>Bacteroidota</taxon>
        <taxon>Flavobacteriia</taxon>
        <taxon>Flavobacteriales</taxon>
        <taxon>Flavobacteriaceae</taxon>
        <taxon>Leptobacterium</taxon>
    </lineage>
</organism>
<dbReference type="Pfam" id="PF04390">
    <property type="entry name" value="LptE"/>
    <property type="match status" value="1"/>
</dbReference>
<evidence type="ECO:0000313" key="1">
    <source>
        <dbReference type="EMBL" id="NER14819.1"/>
    </source>
</evidence>
<dbReference type="GO" id="GO:0043165">
    <property type="term" value="P:Gram-negative-bacterium-type cell outer membrane assembly"/>
    <property type="evidence" value="ECO:0007669"/>
    <property type="project" value="InterPro"/>
</dbReference>
<comment type="caution">
    <text evidence="1">The sequence shown here is derived from an EMBL/GenBank/DDBJ whole genome shotgun (WGS) entry which is preliminary data.</text>
</comment>
<gene>
    <name evidence="1" type="ORF">GWK08_15285</name>
</gene>
<dbReference type="AlphaFoldDB" id="A0A6P0USL9"/>
<dbReference type="Proteomes" id="UP000468581">
    <property type="component" value="Unassembled WGS sequence"/>
</dbReference>
<evidence type="ECO:0000313" key="2">
    <source>
        <dbReference type="Proteomes" id="UP000468581"/>
    </source>
</evidence>
<sequence length="168" mass="18911">MIRYIKQLSALMLLLFVAQGCGIYNFTGGNPGLAKTFQVDFFQNNAPIIEPGLDRQFTLALQDVIQSQTNLDLVTASADLVYAGEIVDYRITPNSATSNQTAALNRLTIAVNVRFTNNVEDDKDFERRFSFFFDFPATTQVDAIEQTAFEEIFDRLTQDIFNASLADW</sequence>
<reference evidence="1 2" key="1">
    <citation type="submission" date="2020-01" db="EMBL/GenBank/DDBJ databases">
        <title>Leptobacterium flavescens.</title>
        <authorList>
            <person name="Wang G."/>
        </authorList>
    </citation>
    <scope>NUCLEOTIDE SEQUENCE [LARGE SCALE GENOMIC DNA]</scope>
    <source>
        <strain evidence="1 2">KCTC 22160</strain>
    </source>
</reference>
<dbReference type="EMBL" id="JAABOO010000003">
    <property type="protein sequence ID" value="NER14819.1"/>
    <property type="molecule type" value="Genomic_DNA"/>
</dbReference>
<keyword evidence="2" id="KW-1185">Reference proteome</keyword>
<dbReference type="InterPro" id="IPR007485">
    <property type="entry name" value="LPS_assembly_LptE"/>
</dbReference>
<accession>A0A6P0USL9</accession>
<proteinExistence type="predicted"/>
<evidence type="ECO:0008006" key="3">
    <source>
        <dbReference type="Google" id="ProtNLM"/>
    </source>
</evidence>
<dbReference type="PROSITE" id="PS51257">
    <property type="entry name" value="PROKAR_LIPOPROTEIN"/>
    <property type="match status" value="1"/>
</dbReference>
<protein>
    <recommendedName>
        <fullName evidence="3">LptE family protein</fullName>
    </recommendedName>
</protein>
<name>A0A6P0USL9_9FLAO</name>
<dbReference type="GO" id="GO:0019867">
    <property type="term" value="C:outer membrane"/>
    <property type="evidence" value="ECO:0007669"/>
    <property type="project" value="InterPro"/>
</dbReference>